<gene>
    <name evidence="1" type="ORF">HA039_10765</name>
</gene>
<evidence type="ECO:0000313" key="2">
    <source>
        <dbReference type="Proteomes" id="UP000501179"/>
    </source>
</evidence>
<name>A0A6G9GXF4_9ACTN</name>
<keyword evidence="2" id="KW-1185">Reference proteome</keyword>
<dbReference type="Proteomes" id="UP000501179">
    <property type="component" value="Chromosome"/>
</dbReference>
<proteinExistence type="predicted"/>
<sequence length="219" mass="23305">MDFSTHTGGTDSGGTHLVLAVEGDFTTRLTVRADRPEPAARLAAWAGAQGLALTHGVRDRGRTPSRPVLTLRGTGSLDAQRRAADLWAGRLAETGFPVIRTTIAAAPWNAGVPGTDAEAAALPAHCHFAHRVTLRLRIPYDAHRLAAVAERHAARVSRTARRVLSGGVQERYVTQRAFAVGRPSARARLDVLLDALAGAGFRAADVEEEFVLLDDLPSA</sequence>
<reference evidence="1 2" key="1">
    <citation type="submission" date="2020-03" db="EMBL/GenBank/DDBJ databases">
        <title>A novel species.</title>
        <authorList>
            <person name="Gao J."/>
        </authorList>
    </citation>
    <scope>NUCLEOTIDE SEQUENCE [LARGE SCALE GENOMIC DNA]</scope>
    <source>
        <strain evidence="1 2">QMT-12</strain>
    </source>
</reference>
<dbReference type="EMBL" id="CP050177">
    <property type="protein sequence ID" value="QIQ02736.1"/>
    <property type="molecule type" value="Genomic_DNA"/>
</dbReference>
<dbReference type="KEGG" id="slia:HA039_10765"/>
<protein>
    <recommendedName>
        <fullName evidence="3">Ankyrin</fullName>
    </recommendedName>
</protein>
<evidence type="ECO:0008006" key="3">
    <source>
        <dbReference type="Google" id="ProtNLM"/>
    </source>
</evidence>
<dbReference type="AlphaFoldDB" id="A0A6G9GXF4"/>
<evidence type="ECO:0000313" key="1">
    <source>
        <dbReference type="EMBL" id="QIQ02736.1"/>
    </source>
</evidence>
<organism evidence="1 2">
    <name type="scientific">Streptomyces liangshanensis</name>
    <dbReference type="NCBI Taxonomy" id="2717324"/>
    <lineage>
        <taxon>Bacteria</taxon>
        <taxon>Bacillati</taxon>
        <taxon>Actinomycetota</taxon>
        <taxon>Actinomycetes</taxon>
        <taxon>Kitasatosporales</taxon>
        <taxon>Streptomycetaceae</taxon>
        <taxon>Streptomyces</taxon>
    </lineage>
</organism>
<accession>A0A6G9GXF4</accession>
<dbReference type="RefSeq" id="WP_167027272.1">
    <property type="nucleotide sequence ID" value="NZ_CP050177.1"/>
</dbReference>